<proteinExistence type="predicted"/>
<evidence type="ECO:0000256" key="1">
    <source>
        <dbReference type="SAM" id="MobiDB-lite"/>
    </source>
</evidence>
<accession>A0A6A5VSL4</accession>
<dbReference type="EMBL" id="ML976657">
    <property type="protein sequence ID" value="KAF1979580.1"/>
    <property type="molecule type" value="Genomic_DNA"/>
</dbReference>
<sequence length="199" mass="22601">MQAPAPASAAPINRYHQPNVFGLSVIPDNARPQYDQVENLRVRQRAVVEEAEAMPDRPSATTAPSLRPTHGAHEQPRHVARPSASSLHDADENAKFGHIRISGNWDRTPISLTLDLDAPGEKFYQAFHQLAARRHRIVERHRTTLWLKSSKDMPEEEAYELRLSEEELEEGWEAAVEWMHENKREKAPHIYVTVEVGPG</sequence>
<evidence type="ECO:0000313" key="3">
    <source>
        <dbReference type="Proteomes" id="UP000800036"/>
    </source>
</evidence>
<dbReference type="OrthoDB" id="3677625at2759"/>
<keyword evidence="3" id="KW-1185">Reference proteome</keyword>
<organism evidence="2 3">
    <name type="scientific">Bimuria novae-zelandiae CBS 107.79</name>
    <dbReference type="NCBI Taxonomy" id="1447943"/>
    <lineage>
        <taxon>Eukaryota</taxon>
        <taxon>Fungi</taxon>
        <taxon>Dikarya</taxon>
        <taxon>Ascomycota</taxon>
        <taxon>Pezizomycotina</taxon>
        <taxon>Dothideomycetes</taxon>
        <taxon>Pleosporomycetidae</taxon>
        <taxon>Pleosporales</taxon>
        <taxon>Massarineae</taxon>
        <taxon>Didymosphaeriaceae</taxon>
        <taxon>Bimuria</taxon>
    </lineage>
</organism>
<gene>
    <name evidence="2" type="ORF">BU23DRAFT_445962</name>
</gene>
<protein>
    <submittedName>
        <fullName evidence="2">Uncharacterized protein</fullName>
    </submittedName>
</protein>
<name>A0A6A5VSL4_9PLEO</name>
<evidence type="ECO:0000313" key="2">
    <source>
        <dbReference type="EMBL" id="KAF1979580.1"/>
    </source>
</evidence>
<feature type="region of interest" description="Disordered" evidence="1">
    <location>
        <begin position="50"/>
        <end position="88"/>
    </location>
</feature>
<reference evidence="2" key="1">
    <citation type="journal article" date="2020" name="Stud. Mycol.">
        <title>101 Dothideomycetes genomes: a test case for predicting lifestyles and emergence of pathogens.</title>
        <authorList>
            <person name="Haridas S."/>
            <person name="Albert R."/>
            <person name="Binder M."/>
            <person name="Bloem J."/>
            <person name="Labutti K."/>
            <person name="Salamov A."/>
            <person name="Andreopoulos B."/>
            <person name="Baker S."/>
            <person name="Barry K."/>
            <person name="Bills G."/>
            <person name="Bluhm B."/>
            <person name="Cannon C."/>
            <person name="Castanera R."/>
            <person name="Culley D."/>
            <person name="Daum C."/>
            <person name="Ezra D."/>
            <person name="Gonzalez J."/>
            <person name="Henrissat B."/>
            <person name="Kuo A."/>
            <person name="Liang C."/>
            <person name="Lipzen A."/>
            <person name="Lutzoni F."/>
            <person name="Magnuson J."/>
            <person name="Mondo S."/>
            <person name="Nolan M."/>
            <person name="Ohm R."/>
            <person name="Pangilinan J."/>
            <person name="Park H.-J."/>
            <person name="Ramirez L."/>
            <person name="Alfaro M."/>
            <person name="Sun H."/>
            <person name="Tritt A."/>
            <person name="Yoshinaga Y."/>
            <person name="Zwiers L.-H."/>
            <person name="Turgeon B."/>
            <person name="Goodwin S."/>
            <person name="Spatafora J."/>
            <person name="Crous P."/>
            <person name="Grigoriev I."/>
        </authorList>
    </citation>
    <scope>NUCLEOTIDE SEQUENCE</scope>
    <source>
        <strain evidence="2">CBS 107.79</strain>
    </source>
</reference>
<dbReference type="Proteomes" id="UP000800036">
    <property type="component" value="Unassembled WGS sequence"/>
</dbReference>
<dbReference type="AlphaFoldDB" id="A0A6A5VSL4"/>